<dbReference type="STRING" id="582675.SAMN05192565_1078"/>
<name>A0A1I2TL43_9HYPH</name>
<dbReference type="Proteomes" id="UP000199229">
    <property type="component" value="Unassembled WGS sequence"/>
</dbReference>
<proteinExistence type="predicted"/>
<organism evidence="2 3">
    <name type="scientific">Methylobacterium gossipiicola</name>
    <dbReference type="NCBI Taxonomy" id="582675"/>
    <lineage>
        <taxon>Bacteria</taxon>
        <taxon>Pseudomonadati</taxon>
        <taxon>Pseudomonadota</taxon>
        <taxon>Alphaproteobacteria</taxon>
        <taxon>Hyphomicrobiales</taxon>
        <taxon>Methylobacteriaceae</taxon>
        <taxon>Methylobacterium</taxon>
    </lineage>
</organism>
<evidence type="ECO:0000313" key="3">
    <source>
        <dbReference type="Proteomes" id="UP000199229"/>
    </source>
</evidence>
<evidence type="ECO:0000256" key="1">
    <source>
        <dbReference type="SAM" id="MobiDB-lite"/>
    </source>
</evidence>
<protein>
    <submittedName>
        <fullName evidence="2">Uncharacterized protein</fullName>
    </submittedName>
</protein>
<keyword evidence="3" id="KW-1185">Reference proteome</keyword>
<dbReference type="AlphaFoldDB" id="A0A1I2TL43"/>
<feature type="region of interest" description="Disordered" evidence="1">
    <location>
        <begin position="1"/>
        <end position="83"/>
    </location>
</feature>
<reference evidence="3" key="1">
    <citation type="submission" date="2016-10" db="EMBL/GenBank/DDBJ databases">
        <authorList>
            <person name="Varghese N."/>
            <person name="Submissions S."/>
        </authorList>
    </citation>
    <scope>NUCLEOTIDE SEQUENCE [LARGE SCALE GENOMIC DNA]</scope>
    <source>
        <strain evidence="3">Gh-105</strain>
    </source>
</reference>
<dbReference type="OrthoDB" id="7997095at2"/>
<evidence type="ECO:0000313" key="2">
    <source>
        <dbReference type="EMBL" id="SFG63061.1"/>
    </source>
</evidence>
<gene>
    <name evidence="2" type="ORF">SAMN05192565_1078</name>
</gene>
<dbReference type="EMBL" id="FOPM01000007">
    <property type="protein sequence ID" value="SFG63061.1"/>
    <property type="molecule type" value="Genomic_DNA"/>
</dbReference>
<sequence>MAWYALSPRDPADPRWPLPESPSLTLKADDPQDARDKFMAAYPSRPFGTPTSPVPDAGEAGFRGDPDALVVTPTAEPPSPPRT</sequence>
<dbReference type="RefSeq" id="WP_091970544.1">
    <property type="nucleotide sequence ID" value="NZ_FOPM01000007.1"/>
</dbReference>
<accession>A0A1I2TL43</accession>
<feature type="compositionally biased region" description="Basic and acidic residues" evidence="1">
    <location>
        <begin position="27"/>
        <end position="38"/>
    </location>
</feature>